<keyword evidence="2" id="KW-1185">Reference proteome</keyword>
<dbReference type="EMBL" id="KQ435848">
    <property type="protein sequence ID" value="KOX71012.1"/>
    <property type="molecule type" value="Genomic_DNA"/>
</dbReference>
<protein>
    <submittedName>
        <fullName evidence="1">Uncharacterized protein</fullName>
    </submittedName>
</protein>
<accession>A0A0N0BDW6</accession>
<sequence>MDIRYHIQYTIQYHTIQYNSVHLSVRRYPHQFLDLGLSPLYATSPCASAAECDYNSRKYGGAPTLFTVLDSFRIRHSLSTLIDFAARYSVQRLWLRICSEIKKRQANCHLLSHKFNELQALFATVFAEHERDKRHAIVGLIIGDGVKQWGLKGTVGAAETLLRQPCQNLAKNLSKLTEFVRQWGDPCSGGGSASDQKSRGKGAS</sequence>
<organism evidence="1 2">
    <name type="scientific">Melipona quadrifasciata</name>
    <dbReference type="NCBI Taxonomy" id="166423"/>
    <lineage>
        <taxon>Eukaryota</taxon>
        <taxon>Metazoa</taxon>
        <taxon>Ecdysozoa</taxon>
        <taxon>Arthropoda</taxon>
        <taxon>Hexapoda</taxon>
        <taxon>Insecta</taxon>
        <taxon>Pterygota</taxon>
        <taxon>Neoptera</taxon>
        <taxon>Endopterygota</taxon>
        <taxon>Hymenoptera</taxon>
        <taxon>Apocrita</taxon>
        <taxon>Aculeata</taxon>
        <taxon>Apoidea</taxon>
        <taxon>Anthophila</taxon>
        <taxon>Apidae</taxon>
        <taxon>Melipona</taxon>
    </lineage>
</organism>
<dbReference type="AlphaFoldDB" id="A0A0N0BDW6"/>
<name>A0A0N0BDW6_9HYME</name>
<reference evidence="1 2" key="1">
    <citation type="submission" date="2015-07" db="EMBL/GenBank/DDBJ databases">
        <title>The genome of Melipona quadrifasciata.</title>
        <authorList>
            <person name="Pan H."/>
            <person name="Kapheim K."/>
        </authorList>
    </citation>
    <scope>NUCLEOTIDE SEQUENCE [LARGE SCALE GENOMIC DNA]</scope>
    <source>
        <strain evidence="1">0111107301</strain>
        <tissue evidence="1">Whole body</tissue>
    </source>
</reference>
<evidence type="ECO:0000313" key="1">
    <source>
        <dbReference type="EMBL" id="KOX71012.1"/>
    </source>
</evidence>
<gene>
    <name evidence="1" type="ORF">WN51_03553</name>
</gene>
<dbReference type="Proteomes" id="UP000053105">
    <property type="component" value="Unassembled WGS sequence"/>
</dbReference>
<evidence type="ECO:0000313" key="2">
    <source>
        <dbReference type="Proteomes" id="UP000053105"/>
    </source>
</evidence>
<proteinExistence type="predicted"/>